<dbReference type="RefSeq" id="WP_230298935.1">
    <property type="nucleotide sequence ID" value="NZ_JACHMQ010000001.1"/>
</dbReference>
<dbReference type="Pfam" id="PF12900">
    <property type="entry name" value="Pyridox_ox_2"/>
    <property type="match status" value="1"/>
</dbReference>
<dbReference type="SUPFAM" id="SSF50475">
    <property type="entry name" value="FMN-binding split barrel"/>
    <property type="match status" value="1"/>
</dbReference>
<reference evidence="1 2" key="1">
    <citation type="submission" date="2020-08" db="EMBL/GenBank/DDBJ databases">
        <title>Sequencing the genomes of 1000 actinobacteria strains.</title>
        <authorList>
            <person name="Klenk H.-P."/>
        </authorList>
    </citation>
    <scope>NUCLEOTIDE SEQUENCE [LARGE SCALE GENOMIC DNA]</scope>
    <source>
        <strain evidence="1 2">DSM 43675</strain>
    </source>
</reference>
<name>A0A7X0KX92_9ACTN</name>
<dbReference type="Proteomes" id="UP000546324">
    <property type="component" value="Unassembled WGS sequence"/>
</dbReference>
<comment type="caution">
    <text evidence="1">The sequence shown here is derived from an EMBL/GenBank/DDBJ whole genome shotgun (WGS) entry which is preliminary data.</text>
</comment>
<dbReference type="EMBL" id="JACHMQ010000001">
    <property type="protein sequence ID" value="MBB6394095.1"/>
    <property type="molecule type" value="Genomic_DNA"/>
</dbReference>
<gene>
    <name evidence="1" type="ORF">BKA00_001009</name>
</gene>
<evidence type="ECO:0000313" key="2">
    <source>
        <dbReference type="Proteomes" id="UP000546324"/>
    </source>
</evidence>
<protein>
    <submittedName>
        <fullName evidence="1">Nitroimidazol reductase NimA-like FMN-containing flavoprotein (Pyridoxamine 5'-phosphate oxidase superfamily)</fullName>
    </submittedName>
</protein>
<organism evidence="1 2">
    <name type="scientific">Actinomadura coerulea</name>
    <dbReference type="NCBI Taxonomy" id="46159"/>
    <lineage>
        <taxon>Bacteria</taxon>
        <taxon>Bacillati</taxon>
        <taxon>Actinomycetota</taxon>
        <taxon>Actinomycetes</taxon>
        <taxon>Streptosporangiales</taxon>
        <taxon>Thermomonosporaceae</taxon>
        <taxon>Actinomadura</taxon>
    </lineage>
</organism>
<sequence>MREETMGSAEEAAGLTRAECLRLMSTAAVGRIVFTEQALPAVAPVGFVVDGEDVVIPVPPGSRLLAATRGAIVAFQADDLDAAGRSGWSVTVVGRARVVRDPGESAREALRPWTGAEFILVSCGRVTGQRVGAVPVGDRETAA</sequence>
<dbReference type="InterPro" id="IPR012349">
    <property type="entry name" value="Split_barrel_FMN-bd"/>
</dbReference>
<evidence type="ECO:0000313" key="1">
    <source>
        <dbReference type="EMBL" id="MBB6394095.1"/>
    </source>
</evidence>
<proteinExistence type="predicted"/>
<dbReference type="InterPro" id="IPR024747">
    <property type="entry name" value="Pyridox_Oxase-rel"/>
</dbReference>
<dbReference type="AlphaFoldDB" id="A0A7X0KX92"/>
<keyword evidence="2" id="KW-1185">Reference proteome</keyword>
<dbReference type="Gene3D" id="2.30.110.10">
    <property type="entry name" value="Electron Transport, Fmn-binding Protein, Chain A"/>
    <property type="match status" value="1"/>
</dbReference>
<accession>A0A7X0KX92</accession>